<gene>
    <name evidence="1" type="ordered locus">BN6_22860</name>
</gene>
<keyword evidence="2" id="KW-1185">Reference proteome</keyword>
<dbReference type="HOGENOM" id="CLU_2919988_0_0_11"/>
<accession>K0JUM4</accession>
<dbReference type="RefSeq" id="WP_015099718.1">
    <property type="nucleotide sequence ID" value="NC_019673.1"/>
</dbReference>
<dbReference type="eggNOG" id="COG0667">
    <property type="taxonomic scope" value="Bacteria"/>
</dbReference>
<sequence length="61" mass="6457">MSSVAQLTDNLAALDLVLPDDAVARLEAATAFRLGFPGEFIAECEPSSFVFGDTATLVEPR</sequence>
<proteinExistence type="predicted"/>
<dbReference type="KEGG" id="sesp:BN6_22860"/>
<evidence type="ECO:0000313" key="1">
    <source>
        <dbReference type="EMBL" id="CCH29606.1"/>
    </source>
</evidence>
<dbReference type="PATRIC" id="fig|1179773.3.peg.2281"/>
<dbReference type="Proteomes" id="UP000006281">
    <property type="component" value="Chromosome"/>
</dbReference>
<organism evidence="1 2">
    <name type="scientific">Saccharothrix espanaensis (strain ATCC 51144 / DSM 44229 / JCM 9112 / NBRC 15066 / NRRL 15764)</name>
    <dbReference type="NCBI Taxonomy" id="1179773"/>
    <lineage>
        <taxon>Bacteria</taxon>
        <taxon>Bacillati</taxon>
        <taxon>Actinomycetota</taxon>
        <taxon>Actinomycetes</taxon>
        <taxon>Pseudonocardiales</taxon>
        <taxon>Pseudonocardiaceae</taxon>
        <taxon>Saccharothrix</taxon>
    </lineage>
</organism>
<evidence type="ECO:0000313" key="2">
    <source>
        <dbReference type="Proteomes" id="UP000006281"/>
    </source>
</evidence>
<reference evidence="1 2" key="1">
    <citation type="journal article" date="2012" name="BMC Genomics">
        <title>Complete genome sequence of Saccharothrix espanaensis DSM 44229T and comparison to the other completely sequenced Pseudonocardiaceae.</title>
        <authorList>
            <person name="Strobel T."/>
            <person name="Al-Dilaimi A."/>
            <person name="Blom J."/>
            <person name="Gessner A."/>
            <person name="Kalinowski J."/>
            <person name="Luzhetska M."/>
            <person name="Puhler A."/>
            <person name="Szczepanowski R."/>
            <person name="Bechthold A."/>
            <person name="Ruckert C."/>
        </authorList>
    </citation>
    <scope>NUCLEOTIDE SEQUENCE [LARGE SCALE GENOMIC DNA]</scope>
    <source>
        <strain evidence="2">ATCC 51144 / DSM 44229 / JCM 9112 / NBRC 15066 / NRRL 15764</strain>
    </source>
</reference>
<dbReference type="AlphaFoldDB" id="K0JUM4"/>
<name>K0JUM4_SACES</name>
<dbReference type="EMBL" id="HE804045">
    <property type="protein sequence ID" value="CCH29606.1"/>
    <property type="molecule type" value="Genomic_DNA"/>
</dbReference>
<dbReference type="STRING" id="1179773.BN6_22860"/>
<protein>
    <submittedName>
        <fullName evidence="1">Uncharacterized protein</fullName>
    </submittedName>
</protein>